<evidence type="ECO:0000256" key="1">
    <source>
        <dbReference type="SAM" id="SignalP"/>
    </source>
</evidence>
<reference evidence="3" key="1">
    <citation type="submission" date="2025-08" db="UniProtKB">
        <authorList>
            <consortium name="Ensembl"/>
        </authorList>
    </citation>
    <scope>IDENTIFICATION</scope>
</reference>
<protein>
    <recommendedName>
        <fullName evidence="2">CATSPERG N-terminal domain-containing protein</fullName>
    </recommendedName>
</protein>
<keyword evidence="1" id="KW-0732">Signal</keyword>
<feature type="chain" id="PRO_5025655569" description="CATSPERG N-terminal domain-containing protein" evidence="1">
    <location>
        <begin position="35"/>
        <end position="111"/>
    </location>
</feature>
<feature type="signal peptide" evidence="1">
    <location>
        <begin position="1"/>
        <end position="34"/>
    </location>
</feature>
<organism evidence="3 4">
    <name type="scientific">Pseudonaja textilis</name>
    <name type="common">Eastern brown snake</name>
    <dbReference type="NCBI Taxonomy" id="8673"/>
    <lineage>
        <taxon>Eukaryota</taxon>
        <taxon>Metazoa</taxon>
        <taxon>Chordata</taxon>
        <taxon>Craniata</taxon>
        <taxon>Vertebrata</taxon>
        <taxon>Euteleostomi</taxon>
        <taxon>Lepidosauria</taxon>
        <taxon>Squamata</taxon>
        <taxon>Bifurcata</taxon>
        <taxon>Unidentata</taxon>
        <taxon>Episquamata</taxon>
        <taxon>Toxicofera</taxon>
        <taxon>Serpentes</taxon>
        <taxon>Colubroidea</taxon>
        <taxon>Elapidae</taxon>
        <taxon>Hydrophiinae</taxon>
        <taxon>Pseudonaja</taxon>
    </lineage>
</organism>
<dbReference type="AlphaFoldDB" id="A0A670ZXZ8"/>
<accession>A0A670ZXZ8</accession>
<dbReference type="PANTHER" id="PTHR14327">
    <property type="entry name" value="CATION CHANNEL SPERM-ASSOCIATED PROTEIN SUBUNIT GAMMA"/>
    <property type="match status" value="1"/>
</dbReference>
<evidence type="ECO:0000259" key="2">
    <source>
        <dbReference type="Pfam" id="PF22840"/>
    </source>
</evidence>
<evidence type="ECO:0000313" key="3">
    <source>
        <dbReference type="Ensembl" id="ENSPTXP00000027624.1"/>
    </source>
</evidence>
<proteinExistence type="predicted"/>
<evidence type="ECO:0000313" key="4">
    <source>
        <dbReference type="Proteomes" id="UP000472273"/>
    </source>
</evidence>
<dbReference type="Pfam" id="PF22840">
    <property type="entry name" value="CATSPERG_NTD"/>
    <property type="match status" value="1"/>
</dbReference>
<dbReference type="InterPro" id="IPR028246">
    <property type="entry name" value="CATSPERG"/>
</dbReference>
<dbReference type="InterPro" id="IPR053872">
    <property type="entry name" value="CATSPERG_N"/>
</dbReference>
<dbReference type="GO" id="GO:0036128">
    <property type="term" value="C:CatSper complex"/>
    <property type="evidence" value="ECO:0007669"/>
    <property type="project" value="InterPro"/>
</dbReference>
<dbReference type="Proteomes" id="UP000472273">
    <property type="component" value="Unplaced"/>
</dbReference>
<reference evidence="3" key="2">
    <citation type="submission" date="2025-09" db="UniProtKB">
        <authorList>
            <consortium name="Ensembl"/>
        </authorList>
    </citation>
    <scope>IDENTIFICATION</scope>
</reference>
<sequence>MYVYAFESREAPMKWQSFLPNLLCLLLQLKLCLSIGECKWLAALSETKNIEGFIGSYIYQEELRNVAEIFKDLKDSPIDPNDKDNYYGFPYFLKIALSCLFWVRMKCVRNW</sequence>
<dbReference type="Ensembl" id="ENSPTXT00000028466.1">
    <property type="protein sequence ID" value="ENSPTXP00000027624.1"/>
    <property type="gene ID" value="ENSPTXG00000019026.1"/>
</dbReference>
<dbReference type="GO" id="GO:0097228">
    <property type="term" value="C:sperm principal piece"/>
    <property type="evidence" value="ECO:0007669"/>
    <property type="project" value="InterPro"/>
</dbReference>
<dbReference type="PANTHER" id="PTHR14327:SF1">
    <property type="entry name" value="CATION CHANNEL SPERM-ASSOCIATED AUXILIARY SUBUNIT GAMMA"/>
    <property type="match status" value="1"/>
</dbReference>
<keyword evidence="4" id="KW-1185">Reference proteome</keyword>
<feature type="domain" description="CATSPERG N-terminal" evidence="2">
    <location>
        <begin position="38"/>
        <end position="103"/>
    </location>
</feature>
<name>A0A670ZXZ8_PSETE</name>